<feature type="domain" description="AAA+ ATPase" evidence="6">
    <location>
        <begin position="431"/>
        <end position="697"/>
    </location>
</feature>
<comment type="caution">
    <text evidence="7">The sequence shown here is derived from an EMBL/GenBank/DDBJ whole genome shotgun (WGS) entry which is preliminary data.</text>
</comment>
<dbReference type="SMART" id="SM00382">
    <property type="entry name" value="AAA"/>
    <property type="match status" value="1"/>
</dbReference>
<keyword evidence="3" id="KW-0067">ATP-binding</keyword>
<dbReference type="PANTHER" id="PTHR30121:SF12">
    <property type="entry name" value="TYPE IV SECRETION SYSTEM PROTEIN CAGE"/>
    <property type="match status" value="1"/>
</dbReference>
<dbReference type="InterPro" id="IPR003593">
    <property type="entry name" value="AAA+_ATPase"/>
</dbReference>
<evidence type="ECO:0000256" key="4">
    <source>
        <dbReference type="ARBA" id="ARBA00023026"/>
    </source>
</evidence>
<dbReference type="NCBIfam" id="TIGR00929">
    <property type="entry name" value="VirB4_CagE"/>
    <property type="match status" value="1"/>
</dbReference>
<sequence>MLSNAALRKAEAEPDRFIPYTRHVNETMIALRAGELMAVMKLDGVSYETADLEQIDRLHFQLNSLWRSVCDERLSVWTHIVRRREDVYPTGEYSSDFARKLNAKYRTRLVGEELFRNDLYLSIVWRDRGDAATKASGGLSKLLGVKKSGDELYAEKVKDLDKIIVGVKEALAEYGPRILSLVVRNDMVFSEPMEFLHRIISGEHQDMPLVQGVLATALYTNRVIVGRETIEIRGPAETKLAGMLAIKEYPASTRPGMLNNLLKLPFEFTLTQSFSFMAQATALGVISRKANQMVSAGDKAVSQLVQLNEANDQLVSNEMVMGEHHLVMLVSGESPKALLDNISMARARLSAGGAITAREDLALEAAYWSQLPGNYSHRARSGAITSRNFAAFSPFHGYLQGEADGNHWGPAVSLLKTTAGSPFFFNFHVGDLGNTLVIGPSGSGKTVTLNFLTAQAEKFGERLVFFDKDRGAELYIRAAGGTYLPLKNGKPTGCAPFKALELTPDNIVFLSQFVRKLAHVEGRPLRTQDLLEIDRAIKSLKALPREQRSIRSLCAHLDPTDEDGLFARLERWKRGGDLGWVFDGEEDSLSLDAQKMGFDVTDFLDNPEIRTPLMMYLFHRIEALITGQRITIVIDEFWKILGDAYFVDLVQNKLKTIRKQNGFLVFATQSPQDALKSDISHTIIEQCPTKIFFPNPEGKLEDYTVGYSLSNREFALVKREMSSSLRQFLVKQYRNSVVVSLNLKGFDDEIAILSGREETVRLVEEIIAETGPDPDAWIPVFHQRRKAS</sequence>
<evidence type="ECO:0000313" key="7">
    <source>
        <dbReference type="EMBL" id="MBZ6078839.1"/>
    </source>
</evidence>
<protein>
    <recommendedName>
        <fullName evidence="5">Type IV secretion system protein virB4</fullName>
    </recommendedName>
</protein>
<reference evidence="7 8" key="1">
    <citation type="submission" date="2021-09" db="EMBL/GenBank/DDBJ databases">
        <title>The complete genome sequence of a new microorganism.</title>
        <authorList>
            <person name="Zi Z."/>
        </authorList>
    </citation>
    <scope>NUCLEOTIDE SEQUENCE [LARGE SCALE GENOMIC DNA]</scope>
    <source>
        <strain evidence="7 8">WGZ8</strain>
    </source>
</reference>
<accession>A0ABS7VTF2</accession>
<dbReference type="Pfam" id="PF03135">
    <property type="entry name" value="CagE_TrbE_VirB"/>
    <property type="match status" value="1"/>
</dbReference>
<dbReference type="Gene3D" id="3.40.50.300">
    <property type="entry name" value="P-loop containing nucleotide triphosphate hydrolases"/>
    <property type="match status" value="1"/>
</dbReference>
<evidence type="ECO:0000256" key="1">
    <source>
        <dbReference type="ARBA" id="ARBA00006512"/>
    </source>
</evidence>
<proteinExistence type="inferred from homology"/>
<evidence type="ECO:0000259" key="6">
    <source>
        <dbReference type="SMART" id="SM00382"/>
    </source>
</evidence>
<evidence type="ECO:0000256" key="5">
    <source>
        <dbReference type="ARBA" id="ARBA00023635"/>
    </source>
</evidence>
<keyword evidence="8" id="KW-1185">Reference proteome</keyword>
<dbReference type="SUPFAM" id="SSF52540">
    <property type="entry name" value="P-loop containing nucleoside triphosphate hydrolases"/>
    <property type="match status" value="1"/>
</dbReference>
<evidence type="ECO:0000256" key="3">
    <source>
        <dbReference type="ARBA" id="ARBA00022840"/>
    </source>
</evidence>
<dbReference type="InterPro" id="IPR018145">
    <property type="entry name" value="CagE_TrbE_VirB_cntrl_dom"/>
</dbReference>
<dbReference type="EMBL" id="JAIRBM010000023">
    <property type="protein sequence ID" value="MBZ6078839.1"/>
    <property type="molecule type" value="Genomic_DNA"/>
</dbReference>
<dbReference type="InterPro" id="IPR027417">
    <property type="entry name" value="P-loop_NTPase"/>
</dbReference>
<gene>
    <name evidence="7" type="ORF">K9B37_21500</name>
</gene>
<dbReference type="RefSeq" id="WP_224315641.1">
    <property type="nucleotide sequence ID" value="NZ_JAIRBM010000023.1"/>
</dbReference>
<dbReference type="InterPro" id="IPR043964">
    <property type="entry name" value="P-loop_TraG"/>
</dbReference>
<organism evidence="7 8">
    <name type="scientific">Microvirga puerhi</name>
    <dbReference type="NCBI Taxonomy" id="2876078"/>
    <lineage>
        <taxon>Bacteria</taxon>
        <taxon>Pseudomonadati</taxon>
        <taxon>Pseudomonadota</taxon>
        <taxon>Alphaproteobacteria</taxon>
        <taxon>Hyphomicrobiales</taxon>
        <taxon>Methylobacteriaceae</taxon>
        <taxon>Microvirga</taxon>
    </lineage>
</organism>
<dbReference type="Pfam" id="PF19044">
    <property type="entry name" value="P-loop_TraG"/>
    <property type="match status" value="1"/>
</dbReference>
<dbReference type="Proteomes" id="UP000704176">
    <property type="component" value="Unassembled WGS sequence"/>
</dbReference>
<evidence type="ECO:0000313" key="8">
    <source>
        <dbReference type="Proteomes" id="UP000704176"/>
    </source>
</evidence>
<dbReference type="InterPro" id="IPR051162">
    <property type="entry name" value="T4SS_component"/>
</dbReference>
<dbReference type="InterPro" id="IPR004346">
    <property type="entry name" value="CagE_TrbE_VirB"/>
</dbReference>
<comment type="similarity">
    <text evidence="1">Belongs to the TrbE/VirB4 family.</text>
</comment>
<dbReference type="PANTHER" id="PTHR30121">
    <property type="entry name" value="UNCHARACTERIZED PROTEIN YJGR-RELATED"/>
    <property type="match status" value="1"/>
</dbReference>
<name>A0ABS7VTF2_9HYPH</name>
<keyword evidence="2" id="KW-0547">Nucleotide-binding</keyword>
<dbReference type="CDD" id="cd01127">
    <property type="entry name" value="TrwB_TraG_TraD_VirD4"/>
    <property type="match status" value="1"/>
</dbReference>
<keyword evidence="4" id="KW-0843">Virulence</keyword>
<evidence type="ECO:0000256" key="2">
    <source>
        <dbReference type="ARBA" id="ARBA00022741"/>
    </source>
</evidence>